<proteinExistence type="predicted"/>
<dbReference type="EMBL" id="JAPWDV010000003">
    <property type="protein sequence ID" value="KAJ6216203.1"/>
    <property type="molecule type" value="Genomic_DNA"/>
</dbReference>
<evidence type="ECO:0000256" key="1">
    <source>
        <dbReference type="SAM" id="MobiDB-lite"/>
    </source>
</evidence>
<organism evidence="2 3">
    <name type="scientific">Blomia tropicalis</name>
    <name type="common">Mite</name>
    <dbReference type="NCBI Taxonomy" id="40697"/>
    <lineage>
        <taxon>Eukaryota</taxon>
        <taxon>Metazoa</taxon>
        <taxon>Ecdysozoa</taxon>
        <taxon>Arthropoda</taxon>
        <taxon>Chelicerata</taxon>
        <taxon>Arachnida</taxon>
        <taxon>Acari</taxon>
        <taxon>Acariformes</taxon>
        <taxon>Sarcoptiformes</taxon>
        <taxon>Astigmata</taxon>
        <taxon>Glycyphagoidea</taxon>
        <taxon>Echimyopodidae</taxon>
        <taxon>Blomia</taxon>
    </lineage>
</organism>
<sequence>MDQNSSPNPPIYPLTKIVSNEKHKITNPVINLSKEPGWRIPASSNRSKTVELNDIISEPPSADTDTDNVSGTLVRQQQSNTSISSHGSLKEFIKGSSGRVQHRAPIKFKPSAELTKEAMEVSECLAKMSVRPPSLTSLRSSKTHKSDIKYKLMMKKSVSLKRNVPVCPLDLTGGYRLTSLDHIKMIKVDADDEDDDDEDEQQQTQTHKESIEGGTNEKSSSKSRKRIRNKDRGQSDKRHPKTLPSDHSKTVGNDNHQN</sequence>
<name>A0A9Q0RHY4_BLOTA</name>
<evidence type="ECO:0000313" key="3">
    <source>
        <dbReference type="Proteomes" id="UP001142055"/>
    </source>
</evidence>
<feature type="compositionally biased region" description="Acidic residues" evidence="1">
    <location>
        <begin position="190"/>
        <end position="201"/>
    </location>
</feature>
<dbReference type="AlphaFoldDB" id="A0A9Q0RHY4"/>
<accession>A0A9Q0RHY4</accession>
<keyword evidence="3" id="KW-1185">Reference proteome</keyword>
<evidence type="ECO:0000313" key="2">
    <source>
        <dbReference type="EMBL" id="KAJ6216203.1"/>
    </source>
</evidence>
<protein>
    <submittedName>
        <fullName evidence="2">Uncharacterized protein</fullName>
    </submittedName>
</protein>
<comment type="caution">
    <text evidence="2">The sequence shown here is derived from an EMBL/GenBank/DDBJ whole genome shotgun (WGS) entry which is preliminary data.</text>
</comment>
<feature type="region of interest" description="Disordered" evidence="1">
    <location>
        <begin position="190"/>
        <end position="258"/>
    </location>
</feature>
<gene>
    <name evidence="2" type="ORF">RDWZM_007360</name>
</gene>
<dbReference type="Proteomes" id="UP001142055">
    <property type="component" value="Chromosome 3"/>
</dbReference>
<reference evidence="2" key="1">
    <citation type="submission" date="2022-12" db="EMBL/GenBank/DDBJ databases">
        <title>Genome assemblies of Blomia tropicalis.</title>
        <authorList>
            <person name="Cui Y."/>
        </authorList>
    </citation>
    <scope>NUCLEOTIDE SEQUENCE</scope>
    <source>
        <tissue evidence="2">Adult mites</tissue>
    </source>
</reference>